<protein>
    <recommendedName>
        <fullName evidence="3">DUF1499 domain-containing protein</fullName>
    </recommendedName>
</protein>
<accession>A0A0P1IUI7</accession>
<proteinExistence type="predicted"/>
<dbReference type="EMBL" id="CYUE01000021">
    <property type="protein sequence ID" value="CUK27154.1"/>
    <property type="molecule type" value="Genomic_DNA"/>
</dbReference>
<evidence type="ECO:0008006" key="3">
    <source>
        <dbReference type="Google" id="ProtNLM"/>
    </source>
</evidence>
<name>A0A0P1IUI7_9RHOB</name>
<reference evidence="2" key="1">
    <citation type="submission" date="2015-09" db="EMBL/GenBank/DDBJ databases">
        <authorList>
            <person name="Rodrigo-Torres Lidia"/>
            <person name="Arahal R.David."/>
        </authorList>
    </citation>
    <scope>NUCLEOTIDE SEQUENCE [LARGE SCALE GENOMIC DNA]</scope>
    <source>
        <strain evidence="2">CECT 5114</strain>
    </source>
</reference>
<dbReference type="AlphaFoldDB" id="A0A0P1IUI7"/>
<dbReference type="RefSeq" id="WP_058316055.1">
    <property type="nucleotide sequence ID" value="NZ_CYTO01000024.1"/>
</dbReference>
<dbReference type="OrthoDB" id="8479024at2"/>
<evidence type="ECO:0000313" key="1">
    <source>
        <dbReference type="EMBL" id="CUK27154.1"/>
    </source>
</evidence>
<dbReference type="STRING" id="1715691.TA5113_03026"/>
<gene>
    <name evidence="1" type="ORF">TA5114_02976</name>
</gene>
<sequence>MKTAISFGLLLFLLGTAFVRLKPIDTERAHHPLSFTENSKLAGGVERLADVNFEDLHNLILSEPRTRVLIGDLKEGRITYVTRSRLWGFPDLTTVQADLGTETAPLRIYARLVFGKSDLGVNSARVERWLSHLNTRDY</sequence>
<dbReference type="Pfam" id="PF07386">
    <property type="entry name" value="DUF1499"/>
    <property type="match status" value="1"/>
</dbReference>
<dbReference type="Proteomes" id="UP000051184">
    <property type="component" value="Unassembled WGS sequence"/>
</dbReference>
<organism evidence="1 2">
    <name type="scientific">Cognatishimia activa</name>
    <dbReference type="NCBI Taxonomy" id="1715691"/>
    <lineage>
        <taxon>Bacteria</taxon>
        <taxon>Pseudomonadati</taxon>
        <taxon>Pseudomonadota</taxon>
        <taxon>Alphaproteobacteria</taxon>
        <taxon>Rhodobacterales</taxon>
        <taxon>Paracoccaceae</taxon>
        <taxon>Cognatishimia</taxon>
    </lineage>
</organism>
<keyword evidence="2" id="KW-1185">Reference proteome</keyword>
<evidence type="ECO:0000313" key="2">
    <source>
        <dbReference type="Proteomes" id="UP000051184"/>
    </source>
</evidence>
<dbReference type="InterPro" id="IPR010865">
    <property type="entry name" value="DUF1499"/>
</dbReference>